<dbReference type="PIRSF" id="PIRSF038120">
    <property type="entry name" value="Ubiquitinyl_hydrolase_UCH37"/>
    <property type="match status" value="1"/>
</dbReference>
<protein>
    <recommendedName>
        <fullName evidence="9 13">Ubiquitin carboxyl-terminal hydrolase</fullName>
        <ecNumber evidence="9 13">3.4.19.12</ecNumber>
    </recommendedName>
</protein>
<evidence type="ECO:0000256" key="5">
    <source>
        <dbReference type="ARBA" id="ARBA00022786"/>
    </source>
</evidence>
<dbReference type="PROSITE" id="PS52048">
    <property type="entry name" value="UCH_DOMAIN"/>
    <property type="match status" value="1"/>
</dbReference>
<evidence type="ECO:0000256" key="6">
    <source>
        <dbReference type="ARBA" id="ARBA00022801"/>
    </source>
</evidence>
<dbReference type="InterPro" id="IPR017390">
    <property type="entry name" value="Ubiquitinyl_hydrolase_UCH37"/>
</dbReference>
<comment type="catalytic activity">
    <reaction evidence="1 9 12 13">
        <text>Thiol-dependent hydrolysis of ester, thioester, amide, peptide and isopeptide bonds formed by the C-terminal Gly of ubiquitin (a 76-residue protein attached to proteins as an intracellular targeting signal).</text>
        <dbReference type="EC" id="3.4.19.12"/>
    </reaction>
</comment>
<dbReference type="EMBL" id="VXIV02001230">
    <property type="protein sequence ID" value="KAF6033819.1"/>
    <property type="molecule type" value="Genomic_DNA"/>
</dbReference>
<dbReference type="InterPro" id="IPR001578">
    <property type="entry name" value="Peptidase_C12_UCH"/>
</dbReference>
<dbReference type="AlphaFoldDB" id="A0A7J7K5A3"/>
<keyword evidence="5 9" id="KW-0833">Ubl conjugation pathway</keyword>
<evidence type="ECO:0000256" key="7">
    <source>
        <dbReference type="ARBA" id="ARBA00022807"/>
    </source>
</evidence>
<evidence type="ECO:0000256" key="12">
    <source>
        <dbReference type="PROSITE-ProRule" id="PRU01393"/>
    </source>
</evidence>
<dbReference type="Pfam" id="PF18031">
    <property type="entry name" value="UCH_C"/>
    <property type="match status" value="1"/>
</dbReference>
<dbReference type="InterPro" id="IPR041507">
    <property type="entry name" value="UCH_C"/>
</dbReference>
<dbReference type="FunFam" id="3.40.532.10:FF:000003">
    <property type="entry name" value="Ubiquitin carboxyl-terminal hydrolase"/>
    <property type="match status" value="1"/>
</dbReference>
<dbReference type="GO" id="GO:0004843">
    <property type="term" value="F:cysteine-type deubiquitinase activity"/>
    <property type="evidence" value="ECO:0007669"/>
    <property type="project" value="UniProtKB-UniRule"/>
</dbReference>
<feature type="active site" description="Proton donor" evidence="10 12">
    <location>
        <position position="149"/>
    </location>
</feature>
<evidence type="ECO:0000313" key="16">
    <source>
        <dbReference type="Proteomes" id="UP000593567"/>
    </source>
</evidence>
<dbReference type="PRINTS" id="PR00707">
    <property type="entry name" value="UBCTHYDRLASE"/>
</dbReference>
<dbReference type="GO" id="GO:0006511">
    <property type="term" value="P:ubiquitin-dependent protein catabolic process"/>
    <property type="evidence" value="ECO:0007669"/>
    <property type="project" value="UniProtKB-UniRule"/>
</dbReference>
<dbReference type="Pfam" id="PF01088">
    <property type="entry name" value="Peptidase_C12"/>
    <property type="match status" value="1"/>
</dbReference>
<dbReference type="InterPro" id="IPR038765">
    <property type="entry name" value="Papain-like_cys_pep_sf"/>
</dbReference>
<keyword evidence="16" id="KW-1185">Reference proteome</keyword>
<dbReference type="InterPro" id="IPR036959">
    <property type="entry name" value="Peptidase_C12_UCH_sf"/>
</dbReference>
<name>A0A7J7K5A3_BUGNE</name>
<evidence type="ECO:0000256" key="3">
    <source>
        <dbReference type="ARBA" id="ARBA00009326"/>
    </source>
</evidence>
<dbReference type="PANTHER" id="PTHR10589:SF16">
    <property type="entry name" value="UBIQUITIN CARBOXYL-TERMINAL HYDROLASE ISOZYME L5"/>
    <property type="match status" value="1"/>
</dbReference>
<evidence type="ECO:0000256" key="4">
    <source>
        <dbReference type="ARBA" id="ARBA00022670"/>
    </source>
</evidence>
<dbReference type="PANTHER" id="PTHR10589">
    <property type="entry name" value="UBIQUITIN CARBOXYL-TERMINAL HYDROLASE"/>
    <property type="match status" value="1"/>
</dbReference>
<organism evidence="15 16">
    <name type="scientific">Bugula neritina</name>
    <name type="common">Brown bryozoan</name>
    <name type="synonym">Sertularia neritina</name>
    <dbReference type="NCBI Taxonomy" id="10212"/>
    <lineage>
        <taxon>Eukaryota</taxon>
        <taxon>Metazoa</taxon>
        <taxon>Spiralia</taxon>
        <taxon>Lophotrochozoa</taxon>
        <taxon>Bryozoa</taxon>
        <taxon>Gymnolaemata</taxon>
        <taxon>Cheilostomatida</taxon>
        <taxon>Flustrina</taxon>
        <taxon>Buguloidea</taxon>
        <taxon>Bugulidae</taxon>
        <taxon>Bugula</taxon>
    </lineage>
</organism>
<dbReference type="Gene3D" id="3.40.532.10">
    <property type="entry name" value="Peptidase C12, ubiquitin carboxyl-terminal hydrolase"/>
    <property type="match status" value="1"/>
</dbReference>
<dbReference type="GO" id="GO:0005634">
    <property type="term" value="C:nucleus"/>
    <property type="evidence" value="ECO:0007669"/>
    <property type="project" value="UniProtKB-SubCell"/>
</dbReference>
<evidence type="ECO:0000256" key="2">
    <source>
        <dbReference type="ARBA" id="ARBA00004123"/>
    </source>
</evidence>
<keyword evidence="4 9" id="KW-0645">Protease</keyword>
<comment type="subcellular location">
    <subcellularLocation>
        <location evidence="2">Nucleus</location>
    </subcellularLocation>
</comment>
<comment type="similarity">
    <text evidence="3 9 12 13">Belongs to the peptidase C12 family.</text>
</comment>
<feature type="domain" description="UCH catalytic" evidence="14">
    <location>
        <begin position="1"/>
        <end position="211"/>
    </location>
</feature>
<evidence type="ECO:0000259" key="14">
    <source>
        <dbReference type="PROSITE" id="PS52048"/>
    </source>
</evidence>
<feature type="active site" description="Nucleophile" evidence="10 12">
    <location>
        <position position="73"/>
    </location>
</feature>
<dbReference type="SUPFAM" id="SSF54001">
    <property type="entry name" value="Cysteine proteinases"/>
    <property type="match status" value="1"/>
</dbReference>
<dbReference type="PROSITE" id="PS52049">
    <property type="entry name" value="ULD"/>
    <property type="match status" value="1"/>
</dbReference>
<keyword evidence="7 9" id="KW-0788">Thiol protease</keyword>
<evidence type="ECO:0000313" key="15">
    <source>
        <dbReference type="EMBL" id="KAF6033819.1"/>
    </source>
</evidence>
<evidence type="ECO:0000256" key="10">
    <source>
        <dbReference type="PIRSR" id="PIRSR038120-1"/>
    </source>
</evidence>
<proteinExistence type="inferred from homology"/>
<evidence type="ECO:0000256" key="8">
    <source>
        <dbReference type="ARBA" id="ARBA00023242"/>
    </source>
</evidence>
<dbReference type="CDD" id="cd09617">
    <property type="entry name" value="Peptidase_C12_UCH37_BAP1"/>
    <property type="match status" value="1"/>
</dbReference>
<evidence type="ECO:0000256" key="1">
    <source>
        <dbReference type="ARBA" id="ARBA00000707"/>
    </source>
</evidence>
<keyword evidence="6 9" id="KW-0378">Hydrolase</keyword>
<evidence type="ECO:0000256" key="11">
    <source>
        <dbReference type="PIRSR" id="PIRSR038120-2"/>
    </source>
</evidence>
<gene>
    <name evidence="15" type="ORF">EB796_007876</name>
</gene>
<comment type="caution">
    <text evidence="15">The sequence shown here is derived from an EMBL/GenBank/DDBJ whole genome shotgun (WGS) entry which is preliminary data.</text>
</comment>
<accession>A0A7J7K5A3</accession>
<sequence>MYRINFFHFTGVEGAQVEEIWSLDEELLSSLGPVHGLIFLFKWNPDVQRDGKVVTDGSGDHIYFAKQVINNACATQAIINILANVDHEDVKLGSSLTELKDFTMSFDPQMKGLSISNSQHIRSVHNTFARQQLFEFDQKSAQKDDDVFHFVGYLPINGRLYELDGLQEGPIDHGPIPPNSNWTSIGKPVIEQRISRYAADEIHFNLMAIITDQIVQAQRKIDLLKEAGLTDESDEVKELLDTVNAEKVKREKFKTENIRRRHNYLPFIVELLKTLASEGKLVDIVAEAKEKTEERQKAKKRKTAA</sequence>
<feature type="site" description="Important for enzyme activity" evidence="11 12">
    <location>
        <position position="164"/>
    </location>
</feature>
<dbReference type="OrthoDB" id="1924260at2759"/>
<keyword evidence="8" id="KW-0539">Nucleus</keyword>
<dbReference type="EC" id="3.4.19.12" evidence="9 13"/>
<reference evidence="15" key="1">
    <citation type="submission" date="2020-06" db="EMBL/GenBank/DDBJ databases">
        <title>Draft genome of Bugula neritina, a colonial animal packing powerful symbionts and potential medicines.</title>
        <authorList>
            <person name="Rayko M."/>
        </authorList>
    </citation>
    <scope>NUCLEOTIDE SEQUENCE [LARGE SCALE GENOMIC DNA]</scope>
    <source>
        <strain evidence="15">Kwan_BN1</strain>
    </source>
</reference>
<dbReference type="Proteomes" id="UP000593567">
    <property type="component" value="Unassembled WGS sequence"/>
</dbReference>
<evidence type="ECO:0000256" key="13">
    <source>
        <dbReference type="RuleBase" id="RU361215"/>
    </source>
</evidence>
<dbReference type="GO" id="GO:0005737">
    <property type="term" value="C:cytoplasm"/>
    <property type="evidence" value="ECO:0007669"/>
    <property type="project" value="TreeGrafter"/>
</dbReference>
<evidence type="ECO:0000256" key="9">
    <source>
        <dbReference type="PIRNR" id="PIRNR038120"/>
    </source>
</evidence>
<feature type="site" description="Transition state stabilizer" evidence="12">
    <location>
        <position position="67"/>
    </location>
</feature>
<dbReference type="GO" id="GO:0016579">
    <property type="term" value="P:protein deubiquitination"/>
    <property type="evidence" value="ECO:0007669"/>
    <property type="project" value="InterPro"/>
</dbReference>